<evidence type="ECO:0000256" key="3">
    <source>
        <dbReference type="ARBA" id="ARBA00023054"/>
    </source>
</evidence>
<keyword evidence="9" id="KW-1185">Reference proteome</keyword>
<evidence type="ECO:0000256" key="2">
    <source>
        <dbReference type="ARBA" id="ARBA00022699"/>
    </source>
</evidence>
<evidence type="ECO:0000259" key="8">
    <source>
        <dbReference type="PROSITE" id="PS50853"/>
    </source>
</evidence>
<feature type="region of interest" description="Disordered" evidence="6">
    <location>
        <begin position="979"/>
        <end position="1009"/>
    </location>
</feature>
<keyword evidence="3 5" id="KW-0175">Coiled coil</keyword>
<organism evidence="9 10">
    <name type="scientific">Pogona vitticeps</name>
    <name type="common">central bearded dragon</name>
    <dbReference type="NCBI Taxonomy" id="103695"/>
    <lineage>
        <taxon>Eukaryota</taxon>
        <taxon>Metazoa</taxon>
        <taxon>Chordata</taxon>
        <taxon>Craniata</taxon>
        <taxon>Vertebrata</taxon>
        <taxon>Euteleostomi</taxon>
        <taxon>Lepidosauria</taxon>
        <taxon>Squamata</taxon>
        <taxon>Bifurcata</taxon>
        <taxon>Unidentata</taxon>
        <taxon>Episquamata</taxon>
        <taxon>Toxicofera</taxon>
        <taxon>Iguania</taxon>
        <taxon>Acrodonta</taxon>
        <taxon>Agamidae</taxon>
        <taxon>Amphibolurinae</taxon>
        <taxon>Pogona</taxon>
    </lineage>
</organism>
<dbReference type="InterPro" id="IPR003879">
    <property type="entry name" value="Butyrophylin_SPRY"/>
</dbReference>
<dbReference type="KEGG" id="pvt:110073931"/>
<feature type="compositionally biased region" description="Basic and acidic residues" evidence="6">
    <location>
        <begin position="3559"/>
        <end position="3573"/>
    </location>
</feature>
<comment type="function">
    <text evidence="4">Neurotoxin that produces dose-dependent hypolocomotion and hyperalgesia in mice. May directly act on the central nervous system, as it is 6500-fold more potent when administered intracerebroventricularly than intraperitoneal.</text>
</comment>
<feature type="compositionally biased region" description="Basic and acidic residues" evidence="6">
    <location>
        <begin position="2713"/>
        <end position="2741"/>
    </location>
</feature>
<feature type="compositionally biased region" description="Basic and acidic residues" evidence="6">
    <location>
        <begin position="2210"/>
        <end position="2222"/>
    </location>
</feature>
<feature type="region of interest" description="Disordered" evidence="6">
    <location>
        <begin position="282"/>
        <end position="334"/>
    </location>
</feature>
<evidence type="ECO:0000256" key="6">
    <source>
        <dbReference type="SAM" id="MobiDB-lite"/>
    </source>
</evidence>
<feature type="coiled-coil region" evidence="5">
    <location>
        <begin position="3898"/>
        <end position="3925"/>
    </location>
</feature>
<dbReference type="Gene3D" id="2.60.120.920">
    <property type="match status" value="1"/>
</dbReference>
<name>A0A6J0SWW5_9SAUR</name>
<dbReference type="PRINTS" id="PR01407">
    <property type="entry name" value="BUTYPHLNCDUF"/>
</dbReference>
<dbReference type="InterPro" id="IPR003961">
    <property type="entry name" value="FN3_dom"/>
</dbReference>
<feature type="region of interest" description="Disordered" evidence="6">
    <location>
        <begin position="1"/>
        <end position="137"/>
    </location>
</feature>
<dbReference type="SMART" id="SM00060">
    <property type="entry name" value="FN3"/>
    <property type="match status" value="2"/>
</dbReference>
<dbReference type="InterPro" id="IPR050617">
    <property type="entry name" value="E3_ligase_FN3/SPRY"/>
</dbReference>
<feature type="domain" description="Fibronectin type-III" evidence="8">
    <location>
        <begin position="4039"/>
        <end position="4136"/>
    </location>
</feature>
<dbReference type="InterPro" id="IPR001870">
    <property type="entry name" value="B30.2/SPRY"/>
</dbReference>
<feature type="region of interest" description="Disordered" evidence="6">
    <location>
        <begin position="1896"/>
        <end position="1917"/>
    </location>
</feature>
<dbReference type="Proteomes" id="UP001652642">
    <property type="component" value="Chromosome 2"/>
</dbReference>
<feature type="region of interest" description="Disordered" evidence="6">
    <location>
        <begin position="4027"/>
        <end position="4047"/>
    </location>
</feature>
<dbReference type="InterPro" id="IPR036116">
    <property type="entry name" value="FN3_sf"/>
</dbReference>
<feature type="compositionally biased region" description="Polar residues" evidence="6">
    <location>
        <begin position="32"/>
        <end position="41"/>
    </location>
</feature>
<feature type="region of interest" description="Disordered" evidence="6">
    <location>
        <begin position="2062"/>
        <end position="2096"/>
    </location>
</feature>
<feature type="compositionally biased region" description="Basic and acidic residues" evidence="6">
    <location>
        <begin position="42"/>
        <end position="53"/>
    </location>
</feature>
<dbReference type="SMART" id="SM00449">
    <property type="entry name" value="SPRY"/>
    <property type="match status" value="1"/>
</dbReference>
<dbReference type="InterPro" id="IPR043136">
    <property type="entry name" value="B30.2/SPRY_sf"/>
</dbReference>
<dbReference type="PROSITE" id="PS50188">
    <property type="entry name" value="B302_SPRY"/>
    <property type="match status" value="1"/>
</dbReference>
<feature type="domain" description="Fibronectin type-III" evidence="8">
    <location>
        <begin position="4138"/>
        <end position="4229"/>
    </location>
</feature>
<feature type="compositionally biased region" description="Polar residues" evidence="6">
    <location>
        <begin position="2566"/>
        <end position="2585"/>
    </location>
</feature>
<feature type="compositionally biased region" description="Polar residues" evidence="6">
    <location>
        <begin position="105"/>
        <end position="114"/>
    </location>
</feature>
<evidence type="ECO:0000259" key="7">
    <source>
        <dbReference type="PROSITE" id="PS50188"/>
    </source>
</evidence>
<dbReference type="PROSITE" id="PS50853">
    <property type="entry name" value="FN3"/>
    <property type="match status" value="2"/>
</dbReference>
<dbReference type="Gene3D" id="3.30.160.60">
    <property type="entry name" value="Classic Zinc Finger"/>
    <property type="match status" value="1"/>
</dbReference>
<feature type="region of interest" description="Disordered" evidence="6">
    <location>
        <begin position="2989"/>
        <end position="3017"/>
    </location>
</feature>
<feature type="compositionally biased region" description="Polar residues" evidence="6">
    <location>
        <begin position="87"/>
        <end position="96"/>
    </location>
</feature>
<evidence type="ECO:0000313" key="10">
    <source>
        <dbReference type="RefSeq" id="XP_020639320.2"/>
    </source>
</evidence>
<dbReference type="RefSeq" id="XP_020639320.2">
    <property type="nucleotide sequence ID" value="XM_020783661.2"/>
</dbReference>
<feature type="region of interest" description="Disordered" evidence="6">
    <location>
        <begin position="1353"/>
        <end position="1374"/>
    </location>
</feature>
<sequence length="4402" mass="484300">METDCNSVYDGSPDVSVEEEEEEEEVEAQGHRLTSSSLKKLNQNEEVKSKLSDAIDTIQNEDSGLPWETSSSRCSTSLASETSATSGIYSMENSYTFPMDDGKTTQKIRNNSPDQAPLSPDENIDPVSKKYDVSSRPMQTKVSGAELDPADPQSWPFQVQPSKIKDYLVQITQEVETSVPEEKENALMRKGELPLKGTVRARIQQITAVLEERNKKIFRRVNQKDVPPPSDVIRKPREQLKVFPRHGISVSLRHIERDPPDKHRKKEILSYNLRHVETNISKSGYNKDEKRVRQSFPTETVSNTSERLPTISSLQANKARKPESKFHSPGAQTSAPEKAIFALPNRHKKMEEEEKQPLLDGTAIVMPKKSFNLIAEIEEQNMQNYSSVTKEVIDIGEASKALPERETAQFHLPVSAEPPSSPEQEGKPDATVTMISEPATHDGLYLNNTAAAQPESEQSVLPDARNQDSEFAVPSQLEIKDVALLHSAEEMGKQNIPLDSPGTAGSLYEHEELLSPADAAKKEELELSYSKKEEGQEQLSMLLQAEREHVHSVKEPEVGETGIIPDLAVSRTETQESQSNLNQTAEEHLRLPQPSYLIDEVQKKENKHLETDVTEQVTQAARPVLTTLEAGQADVSSSKGKAEKETALVESSEVPPSVSDTHREEIDQLFAAVSQSESQHPIISETTKAPEVSDPAELSVFKDEEVGSYSAAETPDSSEQLPSSSSHLAENKEKQDILPPSLVIATSLSEQLKSILPCAAETVEKQGHIPYSPETVPDMEEPVKEQGPLPYSPEPAPVVTEPMEKQGLLPFCPETAPVTAEPTEKQDLLPYSLETATVVSEQTEKQGPQPCYPETAPVMAEPTEKEGPLSYSPETASLVTEPTEKPGHVPYSPETVHVMVEQGPLSYSPETVPVMEEPMKEQGPLLYSSEPAPVVTEPMEKQGLLPFCSETAPITAEPTEKQDLLPYSLETATVVSGQIEKQGPQPCSPETAPVMTEPTEKEGPLSYSPETASLVTEPTEKPGHVPYSPETVHVMVEQGPLSYSPETVPVMAEPMKEQGPLLYSSEPASVVTEPMEKQGLLPFCPETAPVTAEPTEKQDLLPYSLETAPVVSEQTEKQGPQPCYPETAPVMTEPTEKEGPLSYSPETASLVTEPTEKPGHVPYSPETVHVMVEQGPLSYSPETVPVMEEPMKEQGPLLYSSEPAPVVTEPMEKQGLLPFCPETAPVTAEPTEKQDLLPYSLETAPVVSEQIEKQGPQPCSPETAPVMAEPTEKEGPLSYSPETASLVTEPTEKPGHVPYSPETVHVMVEQGPLSYSPETVPVMEEPMKEQGPLPYSPEPAPVVTEPMEKQGLLPFCPETAPVTAEPTEKQDLLPYSLETARVVSGQIEKQGPQPCSPETAPVMTEPTEKEGPLSYSPETASLVTEPKEKPGHVPYSPETVHVMVEQGPLSYSPETVPVMAEPMKEQGPLLYSSEPAPVVTEPMEKQGLLPFCPETAPVTAEPTEKQDLLPYSLETAPVVSEQIEKQGPQPCSPETAPVMAEPTEKEGPLSYSPETASLVTEPTEKPGHVPYSPETVHVMVEQGPLSYSPETVPVMEEPMKEQGPLLYSSEPAPVVTEPMEKQGLLPFCPETAPVTAEPTEKQDLLPYSLETAPVVSEQTEKQGPQPCYPETAPVMAEPTEKEGPLSYSPETASLVTEPTEKPGHVPYSPETVHVMVEQGPLSYSPETVPVMEEPMKEQGPLLYSSEPAPVVTEPMEKQGLLPFFPETAPVTAEPTEKQDLLPYSLETAPVVSEQIEKQGPQPCSPETAPVMAEPTEKEGPSYSPETASLVTEPTEKPGHVPYSPETVHVMVEQGPLSYSPETVPVMEEPMKEQGPLPYSPEPAPVVTEPMEKQGLLPFCPETAPVTAEPTEKQDLLPYSLETARVVSGQIEKQGPQPCSPETAPVMAEPTEKEGPLSYSPETASLVTEPKEKPGHVPYSPETVHVMVEQGPLSYSPETVPVMAEPMKEQGPLLYSSEPAPVVTEPMEKQGLLPFCPETAPVTAEPTEKQDLLPYSLETAPVVSEQTEKQGPQPCSPETAPVMTEPTEKEGPLSYSPETASLVTEPTEKPGHVPYSPETVHVMVEQGPLTYSPETASVLAEPMKKQGPLPESLETAPDVSEATEKQGHLCYVPQTAPVLEETLVVIQNDEVIKGGIQPVLPTEVISEEVSLSREPDVATERKTVPVVSPLSPAKDPSDASVPSQEEVKSESQLCPPINGKLSPVDEEESHSIIYSGLQKHQFPSLATTLFGLDHSAESESSKQSMKRDSSVLSQLAEATTLPPLDEADKKVINLDKPELLNTDSLHPAYVLEEQEKAQMAVEETTEQLSHSSLSTEADILHPAEETKINGILPHLIATVEDLCRPVHLVETQEDQYFSKGTAVLDSEIERCDSTETQSKDSTRQAIQVGMPEFEAEYQNVSVSAATSGKPMDESFPFASTEREDLQIHSSAITELVSEQPASSEREREDIKLYSVISPASKAECPVDGLETQDRQDLSCDALNEASEPYPLISSLVPDQIRDQGVLTESQLMSPPNSEQSVFTSSDVRGKDEKQENQFPISPKMEEAQSFTSLLIDKARTELPYSIMASEAVQELSRSIPEDVVSRDANDMAPQSSLLSAGQLSDKIISPYAAAEGEKEEQTTLLLNEELKSTKEIRNQDSHLSLPSMVPPESQEQKPLHYEEEGRKQERTKLETEISKEQDVAQESSILQQELEHLNLLQPAKESQRQSIQPYPSAAAQDSCQPIDTTITEEQQDSLSETTVVETAAAESSESICEGKVEEIQAVWFDSAQLEHKPAVLSAEESGNASNPLIAAALDLEHLDSSYSIETPFFLPEAQNQPLEQKPSVSPLLMKKMEEQEVSSHPSDVSAATALSQSTSALVGAPEEEEKCKPHPHSPEVEDMVSLAAFLISEANTICTSSPLTTEKENLDTQTPFAEAGLLTKRSGSAFTAPSEISKTVEEKTESPTTPFESEQFAHKPEADATSRCFVQDRTDIISDMPALPPSFIQNEFSKAIVSESINDTHVHNLHSSVSYIASETMANKDVIHAEDLAKTEVEKCFPHAEETFKKEKKSRDHEDLKEFILAPEVSQAKEKVDISESYEVVSIDVSPFISSVGMEEDTSAREKLEYLEIASSLRAKPVDDAGDVTIDNEPSVCKPSGETLEGLKAEDHEYKEKESKVCIGKSGVQESIEINLDVPVDLENQGGDISQPTSTDYTEKFILIDDTSVTQTGEEKSVEEVQSSSEIKNEKLEEIPSSAAGSENIMDFSLLERSDAFQGVAKEKNVVVAHEDASEESDKDKIVDTVRENGKKTEDELNVADASIPLPSPKEDELPQSFLIPLPATTAKSDDLEVPPALVFLYNDFYKEAAGESKDERSTCPSDVETVYTDLPTHIGDHASDDQASILPEKDISEGHTPSSLKETQDELEDQPINEQALSQSVYERNKEGHEFDHVLTDTHAQTEVLEPSKIGEDLRDTVTDRPAEIVSDITVGICKPTHAIPFGSGLFRSGASSDNSSQQREESVTEETGHVSPEETSDEESSPILDYAASVYQNEASVPDEPRGAAFAVGPNQLSEVMEVNDIDTDVIRKPAEESTRHLEAYQDVSTQWQSEGQQENKLVSALQPMSQDVQALDHEHLPCWGAEGLMPEKRVEEVIGGDLMEHSTEIADQLAPDADYDRSFGELDYSLLSHEFDTHPLYSIKEEEYSDIDEDLAELMDYEMVSQNDVFQAETSSEAACEELLFDDRKSLDHISDSYEFVNEQEASIYTEEEALELIERDKLPRNVPESEIFQKETEQAQLDAYCYQCKCPISAEDKLFEEHKGHDVTDLDTAVKVLKSQLDGFQDVLQEKSIKIEEFVSEIEALFNSLEENCKEKEQLLEEQNESIVKMVIDHHERKAQSFEGIKNTKMEYLYEQMVNFQEYIDTAKETLETIIKEAEGMDDFVFLQSSEEINKRLLSAVENILTLEKMPDAFSQFEHYAGGSANGDQTLKHMPVPQTPKLRPQEPNSATSTSIAVYWTVDEDAIIDFFQVYCMEDYPGNKEQSGLVEEYRVTVKESNCILEDLEPGHSYSVWVMAVNYAGCSFPSDKSTFKTAPPTPVMKAEECTVCWDTATIRWSTSNPEATDSFTLEYCRQYSPEGEGLRSLAGIKRPEMKIHLESNVNYFVYVRAVNIFGTSEQSEAALISTKGTRFHIMKETAHPALHVSPNGTMICLPEDTKFTRISPVLGELLPARGWHYWETTVSGCEAYRVGICCSSVQQDCVLGQNNTSWCFHCSSKLSFVYKVLHNGEVSDVIVTEHPTRIGILLDYNTGRLLFFNAERGQVLSTLRHKFTDAVHPAFMLEQPGVLNLHTGMELPEFVKQS</sequence>
<dbReference type="InterPro" id="IPR013783">
    <property type="entry name" value="Ig-like_fold"/>
</dbReference>
<evidence type="ECO:0000256" key="1">
    <source>
        <dbReference type="ARBA" id="ARBA00009651"/>
    </source>
</evidence>
<dbReference type="OrthoDB" id="9949315at2759"/>
<feature type="region of interest" description="Disordered" evidence="6">
    <location>
        <begin position="2566"/>
        <end position="2595"/>
    </location>
</feature>
<proteinExistence type="inferred from homology"/>
<dbReference type="GO" id="GO:0005737">
    <property type="term" value="C:cytoplasm"/>
    <property type="evidence" value="ECO:0007669"/>
    <property type="project" value="TreeGrafter"/>
</dbReference>
<dbReference type="InParanoid" id="A0A6J0SWW5"/>
<dbReference type="SUPFAM" id="SSF57845">
    <property type="entry name" value="B-box zinc-binding domain"/>
    <property type="match status" value="1"/>
</dbReference>
<feature type="compositionally biased region" description="Polar residues" evidence="6">
    <location>
        <begin position="673"/>
        <end position="687"/>
    </location>
</feature>
<dbReference type="PANTHER" id="PTHR24099">
    <property type="entry name" value="E3 UBIQUITIN-PROTEIN LIGASE TRIM36-RELATED"/>
    <property type="match status" value="1"/>
</dbReference>
<protein>
    <submittedName>
        <fullName evidence="10">LOW QUALITY PROTEIN: cardiomyopathy-associated protein 5</fullName>
    </submittedName>
</protein>
<feature type="compositionally biased region" description="Low complexity" evidence="6">
    <location>
        <begin position="717"/>
        <end position="726"/>
    </location>
</feature>
<dbReference type="InterPro" id="IPR013320">
    <property type="entry name" value="ConA-like_dom_sf"/>
</dbReference>
<feature type="compositionally biased region" description="Low complexity" evidence="6">
    <location>
        <begin position="649"/>
        <end position="659"/>
    </location>
</feature>
<dbReference type="CTD" id="202333"/>
<feature type="region of interest" description="Disordered" evidence="6">
    <location>
        <begin position="2210"/>
        <end position="2262"/>
    </location>
</feature>
<feature type="region of interest" description="Disordered" evidence="6">
    <location>
        <begin position="628"/>
        <end position="737"/>
    </location>
</feature>
<keyword evidence="2" id="KW-0800">Toxin</keyword>
<feature type="region of interest" description="Disordered" evidence="6">
    <location>
        <begin position="2759"/>
        <end position="2780"/>
    </location>
</feature>
<feature type="region of interest" description="Disordered" evidence="6">
    <location>
        <begin position="1524"/>
        <end position="1553"/>
    </location>
</feature>
<feature type="region of interest" description="Disordered" evidence="6">
    <location>
        <begin position="1929"/>
        <end position="1960"/>
    </location>
</feature>
<feature type="region of interest" description="Disordered" evidence="6">
    <location>
        <begin position="1113"/>
        <end position="1145"/>
    </location>
</feature>
<dbReference type="CDD" id="cd00063">
    <property type="entry name" value="FN3"/>
    <property type="match status" value="2"/>
</dbReference>
<evidence type="ECO:0000256" key="4">
    <source>
        <dbReference type="ARBA" id="ARBA00034460"/>
    </source>
</evidence>
<feature type="compositionally biased region" description="Acidic residues" evidence="6">
    <location>
        <begin position="16"/>
        <end position="27"/>
    </location>
</feature>
<feature type="region of interest" description="Disordered" evidence="6">
    <location>
        <begin position="1387"/>
        <end position="1417"/>
    </location>
</feature>
<feature type="region of interest" description="Disordered" evidence="6">
    <location>
        <begin position="1657"/>
        <end position="1690"/>
    </location>
</feature>
<accession>A0A6J0SWW5</accession>
<keyword evidence="2" id="KW-0528">Neurotoxin</keyword>
<dbReference type="Pfam" id="PF00041">
    <property type="entry name" value="fn3"/>
    <property type="match status" value="1"/>
</dbReference>
<feature type="region of interest" description="Disordered" evidence="6">
    <location>
        <begin position="3545"/>
        <end position="3582"/>
    </location>
</feature>
<feature type="compositionally biased region" description="Polar residues" evidence="6">
    <location>
        <begin position="295"/>
        <end position="316"/>
    </location>
</feature>
<reference evidence="10" key="2">
    <citation type="submission" date="2025-08" db="UniProtKB">
        <authorList>
            <consortium name="RefSeq"/>
        </authorList>
    </citation>
    <scope>IDENTIFICATION</scope>
</reference>
<feature type="region of interest" description="Disordered" evidence="6">
    <location>
        <begin position="1252"/>
        <end position="1282"/>
    </location>
</feature>
<feature type="region of interest" description="Disordered" evidence="6">
    <location>
        <begin position="2700"/>
        <end position="2747"/>
    </location>
</feature>
<feature type="domain" description="B30.2/SPRY" evidence="7">
    <location>
        <begin position="4211"/>
        <end position="4398"/>
    </location>
</feature>
<gene>
    <name evidence="10" type="primary">CMYA5</name>
</gene>
<feature type="region of interest" description="Disordered" evidence="6">
    <location>
        <begin position="3447"/>
        <end position="3472"/>
    </location>
</feature>
<evidence type="ECO:0000256" key="5">
    <source>
        <dbReference type="SAM" id="Coils"/>
    </source>
</evidence>
<dbReference type="SUPFAM" id="SSF49899">
    <property type="entry name" value="Concanavalin A-like lectins/glucanases"/>
    <property type="match status" value="1"/>
</dbReference>
<dbReference type="SUPFAM" id="SSF49265">
    <property type="entry name" value="Fibronectin type III"/>
    <property type="match status" value="1"/>
</dbReference>
<feature type="compositionally biased region" description="Low complexity" evidence="6">
    <location>
        <begin position="69"/>
        <end position="86"/>
    </location>
</feature>
<dbReference type="PANTHER" id="PTHR24099:SF7">
    <property type="entry name" value="CARDIOMYOPATHY-ASSOCIATED PROTEIN 5"/>
    <property type="match status" value="1"/>
</dbReference>
<feature type="region of interest" description="Disordered" evidence="6">
    <location>
        <begin position="766"/>
        <end position="874"/>
    </location>
</feature>
<reference evidence="9" key="1">
    <citation type="submission" date="2025-05" db="UniProtKB">
        <authorList>
            <consortium name="RefSeq"/>
        </authorList>
    </citation>
    <scope>NUCLEOTIDE SEQUENCE [LARGE SCALE GENOMIC DNA]</scope>
</reference>
<dbReference type="GeneID" id="110073931"/>
<dbReference type="Gene3D" id="2.60.40.10">
    <property type="entry name" value="Immunoglobulins"/>
    <property type="match status" value="2"/>
</dbReference>
<dbReference type="InterPro" id="IPR003877">
    <property type="entry name" value="SPRY_dom"/>
</dbReference>
<dbReference type="Pfam" id="PF00622">
    <property type="entry name" value="SPRY"/>
    <property type="match status" value="1"/>
</dbReference>
<feature type="compositionally biased region" description="Polar residues" evidence="6">
    <location>
        <begin position="2767"/>
        <end position="2780"/>
    </location>
</feature>
<feature type="region of interest" description="Disordered" evidence="6">
    <location>
        <begin position="1793"/>
        <end position="1842"/>
    </location>
</feature>
<comment type="similarity">
    <text evidence="1">Belongs to the ohanin/vespryn family.</text>
</comment>
<evidence type="ECO:0000313" key="9">
    <source>
        <dbReference type="Proteomes" id="UP001652642"/>
    </source>
</evidence>